<keyword evidence="2" id="KW-0963">Cytoplasm</keyword>
<sequence>MEFIDISADDGNIDDLGEIDTSGQEVYECAALEELDQEDIQDKPSNYGGSLDYESATPIKETRKMMEGPGLEKLMNNLVIANTSYNNPIAPESVEKRLLRIEKELEDISGDQLRDLSPQTAQKLKDTKGLYSQVSKAYKDRLGTIRKVLTEELEADGELEMISLPCIAFDTKDMRRLLNLERRVHNIETLVGPRELTDKSLATELGELAAQAKLIHNDSETLDQFHRRVQEIEKEYENSLLGRKSKDDRVLHRHAVDQMESQESRVNELYRYLGVLKKYGPILPQLTNRIKEINGISMKQTESLNIIRTIDVSIEDLQKQVQQWEEVTQTMEQKLTAQEVELEENIKYFNHTVAKLEDRIRPSNSC</sequence>
<accession>G8ZYE9</accession>
<dbReference type="InParanoid" id="G8ZYE9"/>
<evidence type="ECO:0000313" key="5">
    <source>
        <dbReference type="Proteomes" id="UP000005627"/>
    </source>
</evidence>
<dbReference type="OrthoDB" id="4065231at2759"/>
<dbReference type="FunCoup" id="G8ZYE9">
    <property type="interactions" value="95"/>
</dbReference>
<dbReference type="GO" id="GO:0007017">
    <property type="term" value="P:microtubule-based process"/>
    <property type="evidence" value="ECO:0007669"/>
    <property type="project" value="InterPro"/>
</dbReference>
<proteinExistence type="predicted"/>
<dbReference type="Proteomes" id="UP000005627">
    <property type="component" value="Chromosome 7"/>
</dbReference>
<dbReference type="HOGENOM" id="CLU_065173_0_0_1"/>
<dbReference type="eggNOG" id="ENOG502S656">
    <property type="taxonomic scope" value="Eukaryota"/>
</dbReference>
<comment type="subcellular location">
    <subcellularLocation>
        <location evidence="1">Cytoplasm</location>
    </subcellularLocation>
</comment>
<evidence type="ECO:0000256" key="2">
    <source>
        <dbReference type="ARBA" id="ARBA00022490"/>
    </source>
</evidence>
<dbReference type="GO" id="GO:0005869">
    <property type="term" value="C:dynactin complex"/>
    <property type="evidence" value="ECO:0007669"/>
    <property type="project" value="InterPro"/>
</dbReference>
<dbReference type="KEGG" id="tdl:TDEL_0G00570"/>
<organism evidence="4 5">
    <name type="scientific">Torulaspora delbrueckii</name>
    <name type="common">Yeast</name>
    <name type="synonym">Candida colliculosa</name>
    <dbReference type="NCBI Taxonomy" id="4950"/>
    <lineage>
        <taxon>Eukaryota</taxon>
        <taxon>Fungi</taxon>
        <taxon>Dikarya</taxon>
        <taxon>Ascomycota</taxon>
        <taxon>Saccharomycotina</taxon>
        <taxon>Saccharomycetes</taxon>
        <taxon>Saccharomycetales</taxon>
        <taxon>Saccharomycetaceae</taxon>
        <taxon>Torulaspora</taxon>
    </lineage>
</organism>
<evidence type="ECO:0000256" key="3">
    <source>
        <dbReference type="SAM" id="Coils"/>
    </source>
</evidence>
<dbReference type="GeneID" id="11504403"/>
<reference evidence="4 5" key="1">
    <citation type="journal article" date="2011" name="Proc. Natl. Acad. Sci. U.S.A.">
        <title>Evolutionary erosion of yeast sex chromosomes by mating-type switching accidents.</title>
        <authorList>
            <person name="Gordon J.L."/>
            <person name="Armisen D."/>
            <person name="Proux-Wera E."/>
            <person name="Oheigeartaigh S.S."/>
            <person name="Byrne K.P."/>
            <person name="Wolfe K.H."/>
        </authorList>
    </citation>
    <scope>NUCLEOTIDE SEQUENCE [LARGE SCALE GENOMIC DNA]</scope>
    <source>
        <strain evidence="5">ATCC 10662 / CBS 1146 / NBRC 0425 / NCYC 2629 / NRRL Y-866</strain>
    </source>
</reference>
<dbReference type="Pfam" id="PF04912">
    <property type="entry name" value="Dynamitin"/>
    <property type="match status" value="1"/>
</dbReference>
<feature type="coiled-coil region" evidence="3">
    <location>
        <begin position="307"/>
        <end position="334"/>
    </location>
</feature>
<protein>
    <submittedName>
        <fullName evidence="4">Uncharacterized protein</fullName>
    </submittedName>
</protein>
<dbReference type="InterPro" id="IPR028133">
    <property type="entry name" value="Dynamitin"/>
</dbReference>
<evidence type="ECO:0000313" key="4">
    <source>
        <dbReference type="EMBL" id="CCE93424.1"/>
    </source>
</evidence>
<dbReference type="EMBL" id="HE616748">
    <property type="protein sequence ID" value="CCE93424.1"/>
    <property type="molecule type" value="Genomic_DNA"/>
</dbReference>
<keyword evidence="5" id="KW-1185">Reference proteome</keyword>
<keyword evidence="3" id="KW-0175">Coiled coil</keyword>
<name>G8ZYE9_TORDE</name>
<dbReference type="PANTHER" id="PTHR15346">
    <property type="entry name" value="DYNACTIN SUBUNIT"/>
    <property type="match status" value="1"/>
</dbReference>
<dbReference type="RefSeq" id="XP_003682635.1">
    <property type="nucleotide sequence ID" value="XM_003682587.1"/>
</dbReference>
<dbReference type="AlphaFoldDB" id="G8ZYE9"/>
<evidence type="ECO:0000256" key="1">
    <source>
        <dbReference type="ARBA" id="ARBA00004496"/>
    </source>
</evidence>
<dbReference type="STRING" id="1076872.G8ZYE9"/>
<gene>
    <name evidence="4" type="primary">TDEL0G00570</name>
    <name evidence="4" type="ORF">TDEL_0G00570</name>
</gene>
<dbReference type="GO" id="GO:0005737">
    <property type="term" value="C:cytoplasm"/>
    <property type="evidence" value="ECO:0007669"/>
    <property type="project" value="UniProtKB-SubCell"/>
</dbReference>